<dbReference type="AlphaFoldDB" id="A0AAD3HSK7"/>
<accession>A0AAD3HSK7</accession>
<gene>
    <name evidence="3" type="ORF">Agub_g14027</name>
</gene>
<dbReference type="SFLD" id="SFLDG01140">
    <property type="entry name" value="C2.B:_Phosphomannomutase_and_P"/>
    <property type="match status" value="1"/>
</dbReference>
<dbReference type="InterPro" id="IPR036412">
    <property type="entry name" value="HAD-like_sf"/>
</dbReference>
<feature type="domain" description="Sucrose phosphatase-like" evidence="2">
    <location>
        <begin position="166"/>
        <end position="438"/>
    </location>
</feature>
<sequence>MSSSAHLRPDRGLSTVLQVRSRTYATAIIHARSRRPVSCIASAAVEALRSTDSSSSVQSPSVKLFYRTGWDRAVVHGSVSGGPWQDFPLTSDSGTPDRWLVAKIPLPSSSTSSSGASNGGPLLEFVVADATRRNWDKPSEGGNYRLDSPGVFSLRGGALRRVGGRPVLLVSDLDGTMVGDDGATAAFRSWWEEAGALRGGVLVYNTGRSLSSFLDLLRTKSGCMGVPDALVLAVGTCVYLRHPHGGPPDSPQGWVEDAEWSAALNEGWNLKAVRDACYQALGEVGSESMHFRPPEEQNPHKVTCGVADGAVGRVVASVQQQLAAAGVGANVITSGHGGWKYLDIVPLRAGKLQALNHVRRHFGFSSASTVACGDSGNDILMLSGENLAIVVGNAQPDLRQWAQQRQAAEPPLPSGKHRLLLATRKEALGILEGLEHFGFKA</sequence>
<dbReference type="Gene3D" id="3.40.50.1000">
    <property type="entry name" value="HAD superfamily/HAD-like"/>
    <property type="match status" value="1"/>
</dbReference>
<organism evidence="3 4">
    <name type="scientific">Astrephomene gubernaculifera</name>
    <dbReference type="NCBI Taxonomy" id="47775"/>
    <lineage>
        <taxon>Eukaryota</taxon>
        <taxon>Viridiplantae</taxon>
        <taxon>Chlorophyta</taxon>
        <taxon>core chlorophytes</taxon>
        <taxon>Chlorophyceae</taxon>
        <taxon>CS clade</taxon>
        <taxon>Chlamydomonadales</taxon>
        <taxon>Astrephomenaceae</taxon>
        <taxon>Astrephomene</taxon>
    </lineage>
</organism>
<comment type="caution">
    <text evidence="3">The sequence shown here is derived from an EMBL/GenBank/DDBJ whole genome shotgun (WGS) entry which is preliminary data.</text>
</comment>
<dbReference type="SFLD" id="SFLDG01141">
    <property type="entry name" value="C2.B.1:_Sucrose_Phosphatase_Li"/>
    <property type="match status" value="1"/>
</dbReference>
<dbReference type="GO" id="GO:0016787">
    <property type="term" value="F:hydrolase activity"/>
    <property type="evidence" value="ECO:0007669"/>
    <property type="project" value="UniProtKB-KW"/>
</dbReference>
<protein>
    <recommendedName>
        <fullName evidence="2">Sucrose phosphatase-like domain-containing protein</fullName>
    </recommendedName>
</protein>
<dbReference type="PANTHER" id="PTHR46521:SF4">
    <property type="entry name" value="SUCROSE-PHOSPHATASE 2-RELATED"/>
    <property type="match status" value="1"/>
</dbReference>
<dbReference type="SUPFAM" id="SSF56784">
    <property type="entry name" value="HAD-like"/>
    <property type="match status" value="1"/>
</dbReference>
<evidence type="ECO:0000313" key="4">
    <source>
        <dbReference type="Proteomes" id="UP001054857"/>
    </source>
</evidence>
<dbReference type="SFLD" id="SFLDS00003">
    <property type="entry name" value="Haloacid_Dehalogenase"/>
    <property type="match status" value="1"/>
</dbReference>
<dbReference type="InterPro" id="IPR051518">
    <property type="entry name" value="Sucrose_Phosphatase"/>
</dbReference>
<dbReference type="InterPro" id="IPR013783">
    <property type="entry name" value="Ig-like_fold"/>
</dbReference>
<evidence type="ECO:0000313" key="3">
    <source>
        <dbReference type="EMBL" id="GFR51603.1"/>
    </source>
</evidence>
<keyword evidence="1" id="KW-0378">Hydrolase</keyword>
<evidence type="ECO:0000256" key="1">
    <source>
        <dbReference type="ARBA" id="ARBA00022801"/>
    </source>
</evidence>
<keyword evidence="4" id="KW-1185">Reference proteome</keyword>
<dbReference type="Gene3D" id="2.60.40.10">
    <property type="entry name" value="Immunoglobulins"/>
    <property type="match status" value="1"/>
</dbReference>
<dbReference type="Pfam" id="PF05116">
    <property type="entry name" value="S6PP"/>
    <property type="match status" value="1"/>
</dbReference>
<dbReference type="EMBL" id="BMAR01000052">
    <property type="protein sequence ID" value="GFR51603.1"/>
    <property type="molecule type" value="Genomic_DNA"/>
</dbReference>
<dbReference type="InterPro" id="IPR006380">
    <property type="entry name" value="SPP-like_dom"/>
</dbReference>
<reference evidence="3 4" key="1">
    <citation type="journal article" date="2021" name="Sci. Rep.">
        <title>Genome sequencing of the multicellular alga Astrephomene provides insights into convergent evolution of germ-soma differentiation.</title>
        <authorList>
            <person name="Yamashita S."/>
            <person name="Yamamoto K."/>
            <person name="Matsuzaki R."/>
            <person name="Suzuki S."/>
            <person name="Yamaguchi H."/>
            <person name="Hirooka S."/>
            <person name="Minakuchi Y."/>
            <person name="Miyagishima S."/>
            <person name="Kawachi M."/>
            <person name="Toyoda A."/>
            <person name="Nozaki H."/>
        </authorList>
    </citation>
    <scope>NUCLEOTIDE SEQUENCE [LARGE SCALE GENOMIC DNA]</scope>
    <source>
        <strain evidence="3 4">NIES-4017</strain>
    </source>
</reference>
<dbReference type="PANTHER" id="PTHR46521">
    <property type="entry name" value="SUCROSE-PHOSPHATASE 2-RELATED"/>
    <property type="match status" value="1"/>
</dbReference>
<name>A0AAD3HSK7_9CHLO</name>
<evidence type="ECO:0000259" key="2">
    <source>
        <dbReference type="Pfam" id="PF05116"/>
    </source>
</evidence>
<dbReference type="Proteomes" id="UP001054857">
    <property type="component" value="Unassembled WGS sequence"/>
</dbReference>
<proteinExistence type="predicted"/>
<dbReference type="Gene3D" id="3.90.1070.10">
    <property type="match status" value="1"/>
</dbReference>
<dbReference type="InterPro" id="IPR023214">
    <property type="entry name" value="HAD_sf"/>
</dbReference>